<keyword evidence="2" id="KW-1185">Reference proteome</keyword>
<dbReference type="RefSeq" id="WP_127692869.1">
    <property type="nucleotide sequence ID" value="NZ_SACQ01000001.1"/>
</dbReference>
<dbReference type="EMBL" id="SACQ01000001">
    <property type="protein sequence ID" value="RVU32701.1"/>
    <property type="molecule type" value="Genomic_DNA"/>
</dbReference>
<reference evidence="1 2" key="1">
    <citation type="submission" date="2019-01" db="EMBL/GenBank/DDBJ databases">
        <authorList>
            <person name="Chen W.-M."/>
        </authorList>
    </citation>
    <scope>NUCLEOTIDE SEQUENCE [LARGE SCALE GENOMIC DNA]</scope>
    <source>
        <strain evidence="1 2">HPM-16</strain>
    </source>
</reference>
<sequence length="89" mass="9701">MSRLSIQPLVELARYDGNGVSFTASCVITRTLPNSVDVHLAWAQTQGVGIFSTFIADLKAHYAEQGITNARFFRDGELIDLPLNGGCDE</sequence>
<comment type="caution">
    <text evidence="1">The sequence shown here is derived from an EMBL/GenBank/DDBJ whole genome shotgun (WGS) entry which is preliminary data.</text>
</comment>
<dbReference type="Proteomes" id="UP000282818">
    <property type="component" value="Unassembled WGS sequence"/>
</dbReference>
<evidence type="ECO:0000313" key="2">
    <source>
        <dbReference type="Proteomes" id="UP000282818"/>
    </source>
</evidence>
<proteinExistence type="predicted"/>
<organism evidence="1 2">
    <name type="scientific">Neptunomonas marina</name>
    <dbReference type="NCBI Taxonomy" id="1815562"/>
    <lineage>
        <taxon>Bacteria</taxon>
        <taxon>Pseudomonadati</taxon>
        <taxon>Pseudomonadota</taxon>
        <taxon>Gammaproteobacteria</taxon>
        <taxon>Oceanospirillales</taxon>
        <taxon>Oceanospirillaceae</taxon>
        <taxon>Neptunomonas</taxon>
    </lineage>
</organism>
<accession>A0A437QDV7</accession>
<gene>
    <name evidence="1" type="ORF">EOE65_03335</name>
</gene>
<protein>
    <submittedName>
        <fullName evidence="1">Uncharacterized protein</fullName>
    </submittedName>
</protein>
<name>A0A437QDV7_9GAMM</name>
<dbReference type="AlphaFoldDB" id="A0A437QDV7"/>
<evidence type="ECO:0000313" key="1">
    <source>
        <dbReference type="EMBL" id="RVU32701.1"/>
    </source>
</evidence>